<dbReference type="Gene3D" id="3.90.110.10">
    <property type="entry name" value="Lactate dehydrogenase/glycoside hydrolase, family 4, C-terminal"/>
    <property type="match status" value="2"/>
</dbReference>
<dbReference type="OrthoDB" id="4069699at2759"/>
<dbReference type="GO" id="GO:0016616">
    <property type="term" value="F:oxidoreductase activity, acting on the CH-OH group of donors, NAD or NADP as acceptor"/>
    <property type="evidence" value="ECO:0007669"/>
    <property type="project" value="InterPro"/>
</dbReference>
<evidence type="ECO:0000256" key="2">
    <source>
        <dbReference type="ARBA" id="ARBA00023002"/>
    </source>
</evidence>
<dbReference type="GO" id="GO:0006108">
    <property type="term" value="P:malate metabolic process"/>
    <property type="evidence" value="ECO:0007669"/>
    <property type="project" value="InterPro"/>
</dbReference>
<dbReference type="InterPro" id="IPR022383">
    <property type="entry name" value="Lactate/malate_DH_C"/>
</dbReference>
<dbReference type="AlphaFoldDB" id="A0A9J6FYY7"/>
<dbReference type="Gene3D" id="3.40.50.720">
    <property type="entry name" value="NAD(P)-binding Rossmann-like Domain"/>
    <property type="match status" value="1"/>
</dbReference>
<dbReference type="VEuPathDB" id="VectorBase:HLOH_056160"/>
<dbReference type="Proteomes" id="UP000821853">
    <property type="component" value="Chromosome 2"/>
</dbReference>
<reference evidence="4 5" key="1">
    <citation type="journal article" date="2020" name="Cell">
        <title>Large-Scale Comparative Analyses of Tick Genomes Elucidate Their Genetic Diversity and Vector Capacities.</title>
        <authorList>
            <consortium name="Tick Genome and Microbiome Consortium (TIGMIC)"/>
            <person name="Jia N."/>
            <person name="Wang J."/>
            <person name="Shi W."/>
            <person name="Du L."/>
            <person name="Sun Y."/>
            <person name="Zhan W."/>
            <person name="Jiang J.F."/>
            <person name="Wang Q."/>
            <person name="Zhang B."/>
            <person name="Ji P."/>
            <person name="Bell-Sakyi L."/>
            <person name="Cui X.M."/>
            <person name="Yuan T.T."/>
            <person name="Jiang B.G."/>
            <person name="Yang W.F."/>
            <person name="Lam T.T."/>
            <person name="Chang Q.C."/>
            <person name="Ding S.J."/>
            <person name="Wang X.J."/>
            <person name="Zhu J.G."/>
            <person name="Ruan X.D."/>
            <person name="Zhao L."/>
            <person name="Wei J.T."/>
            <person name="Ye R.Z."/>
            <person name="Que T.C."/>
            <person name="Du C.H."/>
            <person name="Zhou Y.H."/>
            <person name="Cheng J.X."/>
            <person name="Dai P.F."/>
            <person name="Guo W.B."/>
            <person name="Han X.H."/>
            <person name="Huang E.J."/>
            <person name="Li L.F."/>
            <person name="Wei W."/>
            <person name="Gao Y.C."/>
            <person name="Liu J.Z."/>
            <person name="Shao H.Z."/>
            <person name="Wang X."/>
            <person name="Wang C.C."/>
            <person name="Yang T.C."/>
            <person name="Huo Q.B."/>
            <person name="Li W."/>
            <person name="Chen H.Y."/>
            <person name="Chen S.E."/>
            <person name="Zhou L.G."/>
            <person name="Ni X.B."/>
            <person name="Tian J.H."/>
            <person name="Sheng Y."/>
            <person name="Liu T."/>
            <person name="Pan Y.S."/>
            <person name="Xia L.Y."/>
            <person name="Li J."/>
            <person name="Zhao F."/>
            <person name="Cao W.C."/>
        </authorList>
    </citation>
    <scope>NUCLEOTIDE SEQUENCE [LARGE SCALE GENOMIC DNA]</scope>
    <source>
        <strain evidence="4">HaeL-2018</strain>
    </source>
</reference>
<dbReference type="Pfam" id="PF02866">
    <property type="entry name" value="Ldh_1_C"/>
    <property type="match status" value="1"/>
</dbReference>
<dbReference type="PANTHER" id="PTHR23382">
    <property type="entry name" value="MALATE DEHYDROGENASE"/>
    <property type="match status" value="1"/>
</dbReference>
<organism evidence="4 5">
    <name type="scientific">Haemaphysalis longicornis</name>
    <name type="common">Bush tick</name>
    <dbReference type="NCBI Taxonomy" id="44386"/>
    <lineage>
        <taxon>Eukaryota</taxon>
        <taxon>Metazoa</taxon>
        <taxon>Ecdysozoa</taxon>
        <taxon>Arthropoda</taxon>
        <taxon>Chelicerata</taxon>
        <taxon>Arachnida</taxon>
        <taxon>Acari</taxon>
        <taxon>Parasitiformes</taxon>
        <taxon>Ixodida</taxon>
        <taxon>Ixodoidea</taxon>
        <taxon>Ixodidae</taxon>
        <taxon>Haemaphysalinae</taxon>
        <taxon>Haemaphysalis</taxon>
    </lineage>
</organism>
<protein>
    <recommendedName>
        <fullName evidence="3">Lactate/malate dehydrogenase C-terminal domain-containing protein</fullName>
    </recommendedName>
</protein>
<dbReference type="FunFam" id="3.40.50.720:FF:000144">
    <property type="entry name" value="Malate dehydrogenase [NADP]"/>
    <property type="match status" value="1"/>
</dbReference>
<comment type="similarity">
    <text evidence="1">Belongs to the LDH/MDH superfamily. MDH type 2 family.</text>
</comment>
<dbReference type="GO" id="GO:0016615">
    <property type="term" value="F:malate dehydrogenase activity"/>
    <property type="evidence" value="ECO:0007669"/>
    <property type="project" value="InterPro"/>
</dbReference>
<dbReference type="InterPro" id="IPR036291">
    <property type="entry name" value="NAD(P)-bd_dom_sf"/>
</dbReference>
<dbReference type="EMBL" id="JABSTR010000004">
    <property type="protein sequence ID" value="KAH9368285.1"/>
    <property type="molecule type" value="Genomic_DNA"/>
</dbReference>
<feature type="domain" description="Lactate/malate dehydrogenase C-terminal" evidence="3">
    <location>
        <begin position="234"/>
        <end position="303"/>
    </location>
</feature>
<accession>A0A9J6FYY7</accession>
<evidence type="ECO:0000313" key="5">
    <source>
        <dbReference type="Proteomes" id="UP000821853"/>
    </source>
</evidence>
<dbReference type="SUPFAM" id="SSF56327">
    <property type="entry name" value="LDH C-terminal domain-like"/>
    <property type="match status" value="1"/>
</dbReference>
<dbReference type="InterPro" id="IPR010945">
    <property type="entry name" value="Malate_DH_type2"/>
</dbReference>
<dbReference type="InterPro" id="IPR015955">
    <property type="entry name" value="Lactate_DH/Glyco_Ohase_4_C"/>
</dbReference>
<evidence type="ECO:0000313" key="4">
    <source>
        <dbReference type="EMBL" id="KAH9368285.1"/>
    </source>
</evidence>
<name>A0A9J6FYY7_HAELO</name>
<keyword evidence="5" id="KW-1185">Reference proteome</keyword>
<comment type="caution">
    <text evidence="4">The sequence shown here is derived from an EMBL/GenBank/DDBJ whole genome shotgun (WGS) entry which is preliminary data.</text>
</comment>
<evidence type="ECO:0000256" key="1">
    <source>
        <dbReference type="ARBA" id="ARBA00009613"/>
    </source>
</evidence>
<gene>
    <name evidence="4" type="ORF">HPB48_008049</name>
</gene>
<evidence type="ECO:0000259" key="3">
    <source>
        <dbReference type="Pfam" id="PF02866"/>
    </source>
</evidence>
<sequence length="319" mass="34510">MASTSSQSVHTKAHVVVAEDKAERKRAHLRVLVTSATSPTARTIASAVSQGVVFGYDQPLILHLYDVPGSMGGLEGLTLELLDSTYPLLRQVVMATVEESAFHDIDAAFLLYPNAEAPVGDSIRLFQSYGAALDKYAKKSVKVVCCGVNAAINAYACIRSAPSIDSRNITALSRLEHNQALAQIASKLAVAPNKVRNVVVWGGQGYVPDAHQATFFHRDTLLPVIETLKDDKSKAACDHMRDWWQGTPEGTWVSMGVVSNGAYGVPKGIVYSFPVHINADKEWEIVENIDLNPATKKRVDECTRNTVTLLQSAIPGVVA</sequence>
<keyword evidence="2" id="KW-0560">Oxidoreductase</keyword>
<dbReference type="OMA" id="MRDWWQG"/>
<proteinExistence type="inferred from homology"/>
<dbReference type="SUPFAM" id="SSF51735">
    <property type="entry name" value="NAD(P)-binding Rossmann-fold domains"/>
    <property type="match status" value="1"/>
</dbReference>